<reference evidence="2 4" key="1">
    <citation type="journal article" date="2011" name="Nature">
        <title>The Medicago genome provides insight into the evolution of rhizobial symbioses.</title>
        <authorList>
            <person name="Young N.D."/>
            <person name="Debelle F."/>
            <person name="Oldroyd G.E."/>
            <person name="Geurts R."/>
            <person name="Cannon S.B."/>
            <person name="Udvardi M.K."/>
            <person name="Benedito V.A."/>
            <person name="Mayer K.F."/>
            <person name="Gouzy J."/>
            <person name="Schoof H."/>
            <person name="Van de Peer Y."/>
            <person name="Proost S."/>
            <person name="Cook D.R."/>
            <person name="Meyers B.C."/>
            <person name="Spannagl M."/>
            <person name="Cheung F."/>
            <person name="De Mita S."/>
            <person name="Krishnakumar V."/>
            <person name="Gundlach H."/>
            <person name="Zhou S."/>
            <person name="Mudge J."/>
            <person name="Bharti A.K."/>
            <person name="Murray J.D."/>
            <person name="Naoumkina M.A."/>
            <person name="Rosen B."/>
            <person name="Silverstein K.A."/>
            <person name="Tang H."/>
            <person name="Rombauts S."/>
            <person name="Zhao P.X."/>
            <person name="Zhou P."/>
            <person name="Barbe V."/>
            <person name="Bardou P."/>
            <person name="Bechner M."/>
            <person name="Bellec A."/>
            <person name="Berger A."/>
            <person name="Berges H."/>
            <person name="Bidwell S."/>
            <person name="Bisseling T."/>
            <person name="Choisne N."/>
            <person name="Couloux A."/>
            <person name="Denny R."/>
            <person name="Deshpande S."/>
            <person name="Dai X."/>
            <person name="Doyle J.J."/>
            <person name="Dudez A.M."/>
            <person name="Farmer A.D."/>
            <person name="Fouteau S."/>
            <person name="Franken C."/>
            <person name="Gibelin C."/>
            <person name="Gish J."/>
            <person name="Goldstein S."/>
            <person name="Gonzalez A.J."/>
            <person name="Green P.J."/>
            <person name="Hallab A."/>
            <person name="Hartog M."/>
            <person name="Hua A."/>
            <person name="Humphray S.J."/>
            <person name="Jeong D.H."/>
            <person name="Jing Y."/>
            <person name="Jocker A."/>
            <person name="Kenton S.M."/>
            <person name="Kim D.J."/>
            <person name="Klee K."/>
            <person name="Lai H."/>
            <person name="Lang C."/>
            <person name="Lin S."/>
            <person name="Macmil S.L."/>
            <person name="Magdelenat G."/>
            <person name="Matthews L."/>
            <person name="McCorrison J."/>
            <person name="Monaghan E.L."/>
            <person name="Mun J.H."/>
            <person name="Najar F.Z."/>
            <person name="Nicholson C."/>
            <person name="Noirot C."/>
            <person name="O'Bleness M."/>
            <person name="Paule C.R."/>
            <person name="Poulain J."/>
            <person name="Prion F."/>
            <person name="Qin B."/>
            <person name="Qu C."/>
            <person name="Retzel E.F."/>
            <person name="Riddle C."/>
            <person name="Sallet E."/>
            <person name="Samain S."/>
            <person name="Samson N."/>
            <person name="Sanders I."/>
            <person name="Saurat O."/>
            <person name="Scarpelli C."/>
            <person name="Schiex T."/>
            <person name="Segurens B."/>
            <person name="Severin A.J."/>
            <person name="Sherrier D.J."/>
            <person name="Shi R."/>
            <person name="Sims S."/>
            <person name="Singer S.R."/>
            <person name="Sinharoy S."/>
            <person name="Sterck L."/>
            <person name="Viollet A."/>
            <person name="Wang B.B."/>
            <person name="Wang K."/>
            <person name="Wang M."/>
            <person name="Wang X."/>
            <person name="Warfsmann J."/>
            <person name="Weissenbach J."/>
            <person name="White D.D."/>
            <person name="White J.D."/>
            <person name="Wiley G.B."/>
            <person name="Wincker P."/>
            <person name="Xing Y."/>
            <person name="Yang L."/>
            <person name="Yao Z."/>
            <person name="Ying F."/>
            <person name="Zhai J."/>
            <person name="Zhou L."/>
            <person name="Zuber A."/>
            <person name="Denarie J."/>
            <person name="Dixon R.A."/>
            <person name="May G.D."/>
            <person name="Schwartz D.C."/>
            <person name="Rogers J."/>
            <person name="Quetier F."/>
            <person name="Town C.D."/>
            <person name="Roe B.A."/>
        </authorList>
    </citation>
    <scope>NUCLEOTIDE SEQUENCE [LARGE SCALE GENOMIC DNA]</scope>
    <source>
        <strain evidence="2">A17</strain>
        <strain evidence="3 4">cv. Jemalong A17</strain>
    </source>
</reference>
<dbReference type="PaxDb" id="3880-AET00552"/>
<name>G7K3M0_MEDTR</name>
<accession>G7K3M0</accession>
<dbReference type="AlphaFoldDB" id="G7K3M0"/>
<feature type="transmembrane region" description="Helical" evidence="1">
    <location>
        <begin position="28"/>
        <end position="46"/>
    </location>
</feature>
<keyword evidence="4" id="KW-1185">Reference proteome</keyword>
<organism evidence="2 4">
    <name type="scientific">Medicago truncatula</name>
    <name type="common">Barrel medic</name>
    <name type="synonym">Medicago tribuloides</name>
    <dbReference type="NCBI Taxonomy" id="3880"/>
    <lineage>
        <taxon>Eukaryota</taxon>
        <taxon>Viridiplantae</taxon>
        <taxon>Streptophyta</taxon>
        <taxon>Embryophyta</taxon>
        <taxon>Tracheophyta</taxon>
        <taxon>Spermatophyta</taxon>
        <taxon>Magnoliopsida</taxon>
        <taxon>eudicotyledons</taxon>
        <taxon>Gunneridae</taxon>
        <taxon>Pentapetalae</taxon>
        <taxon>rosids</taxon>
        <taxon>fabids</taxon>
        <taxon>Fabales</taxon>
        <taxon>Fabaceae</taxon>
        <taxon>Papilionoideae</taxon>
        <taxon>50 kb inversion clade</taxon>
        <taxon>NPAAA clade</taxon>
        <taxon>Hologalegina</taxon>
        <taxon>IRL clade</taxon>
        <taxon>Trifolieae</taxon>
        <taxon>Medicago</taxon>
    </lineage>
</organism>
<evidence type="ECO:0000313" key="3">
    <source>
        <dbReference type="EnsemblPlants" id="AET00552"/>
    </source>
</evidence>
<reference evidence="2 4" key="2">
    <citation type="journal article" date="2014" name="BMC Genomics">
        <title>An improved genome release (version Mt4.0) for the model legume Medicago truncatula.</title>
        <authorList>
            <person name="Tang H."/>
            <person name="Krishnakumar V."/>
            <person name="Bidwell S."/>
            <person name="Rosen B."/>
            <person name="Chan A."/>
            <person name="Zhou S."/>
            <person name="Gentzbittel L."/>
            <person name="Childs K.L."/>
            <person name="Yandell M."/>
            <person name="Gundlach H."/>
            <person name="Mayer K.F."/>
            <person name="Schwartz D.C."/>
            <person name="Town C.D."/>
        </authorList>
    </citation>
    <scope>GENOME REANNOTATION</scope>
    <source>
        <strain evidence="3 4">cv. Jemalong A17</strain>
    </source>
</reference>
<dbReference type="EMBL" id="CM001221">
    <property type="protein sequence ID" value="AET00552.1"/>
    <property type="molecule type" value="Genomic_DNA"/>
</dbReference>
<reference evidence="3" key="3">
    <citation type="submission" date="2015-04" db="UniProtKB">
        <authorList>
            <consortium name="EnsemblPlants"/>
        </authorList>
    </citation>
    <scope>IDENTIFICATION</scope>
    <source>
        <strain evidence="3">cv. Jemalong A17</strain>
    </source>
</reference>
<protein>
    <submittedName>
        <fullName evidence="2">Transmembrane protein, putative</fullName>
    </submittedName>
</protein>
<dbReference type="EnsemblPlants" id="AET00552">
    <property type="protein sequence ID" value="AET00552"/>
    <property type="gene ID" value="MTR_5g093320"/>
</dbReference>
<keyword evidence="1 2" id="KW-0812">Transmembrane</keyword>
<dbReference type="Proteomes" id="UP000002051">
    <property type="component" value="Chromosome 5"/>
</dbReference>
<keyword evidence="1" id="KW-0472">Membrane</keyword>
<evidence type="ECO:0000256" key="1">
    <source>
        <dbReference type="SAM" id="Phobius"/>
    </source>
</evidence>
<dbReference type="HOGENOM" id="CLU_2641880_0_0_1"/>
<keyword evidence="1" id="KW-1133">Transmembrane helix</keyword>
<proteinExistence type="predicted"/>
<gene>
    <name evidence="2" type="ordered locus">MTR_5g093320</name>
</gene>
<evidence type="ECO:0000313" key="2">
    <source>
        <dbReference type="EMBL" id="AET00552.1"/>
    </source>
</evidence>
<sequence>MVNFYFRYRVSPFLIDEKRDLIGSFLNFFRSIMFMIMFVKIENICLMNGKRMRLVRQEKSVRSVLMGENTWTHEGLM</sequence>
<evidence type="ECO:0000313" key="4">
    <source>
        <dbReference type="Proteomes" id="UP000002051"/>
    </source>
</evidence>